<dbReference type="Proteomes" id="UP001596099">
    <property type="component" value="Unassembled WGS sequence"/>
</dbReference>
<accession>A0ABD5RL21</accession>
<keyword evidence="1" id="KW-1133">Transmembrane helix</keyword>
<keyword evidence="1" id="KW-0472">Membrane</keyword>
<keyword evidence="3" id="KW-1185">Reference proteome</keyword>
<protein>
    <recommendedName>
        <fullName evidence="4">DUF1616 domain-containing protein</fullName>
    </recommendedName>
</protein>
<feature type="transmembrane region" description="Helical" evidence="1">
    <location>
        <begin position="46"/>
        <end position="69"/>
    </location>
</feature>
<evidence type="ECO:0000256" key="1">
    <source>
        <dbReference type="SAM" id="Phobius"/>
    </source>
</evidence>
<dbReference type="EMBL" id="JBHSQH010000001">
    <property type="protein sequence ID" value="MFC5971005.1"/>
    <property type="molecule type" value="Genomic_DNA"/>
</dbReference>
<gene>
    <name evidence="2" type="ORF">ACFPYI_06625</name>
</gene>
<dbReference type="RefSeq" id="WP_247413919.1">
    <property type="nucleotide sequence ID" value="NZ_JALLGW010000001.1"/>
</dbReference>
<dbReference type="AlphaFoldDB" id="A0ABD5RL21"/>
<reference evidence="2 3" key="1">
    <citation type="journal article" date="2019" name="Int. J. Syst. Evol. Microbiol.">
        <title>The Global Catalogue of Microorganisms (GCM) 10K type strain sequencing project: providing services to taxonomists for standard genome sequencing and annotation.</title>
        <authorList>
            <consortium name="The Broad Institute Genomics Platform"/>
            <consortium name="The Broad Institute Genome Sequencing Center for Infectious Disease"/>
            <person name="Wu L."/>
            <person name="Ma J."/>
        </authorList>
    </citation>
    <scope>NUCLEOTIDE SEQUENCE [LARGE SCALE GENOMIC DNA]</scope>
    <source>
        <strain evidence="2 3">CGMCC 1.12543</strain>
    </source>
</reference>
<evidence type="ECO:0000313" key="3">
    <source>
        <dbReference type="Proteomes" id="UP001596099"/>
    </source>
</evidence>
<organism evidence="2 3">
    <name type="scientific">Halomarina salina</name>
    <dbReference type="NCBI Taxonomy" id="1872699"/>
    <lineage>
        <taxon>Archaea</taxon>
        <taxon>Methanobacteriati</taxon>
        <taxon>Methanobacteriota</taxon>
        <taxon>Stenosarchaea group</taxon>
        <taxon>Halobacteria</taxon>
        <taxon>Halobacteriales</taxon>
        <taxon>Natronomonadaceae</taxon>
        <taxon>Halomarina</taxon>
    </lineage>
</organism>
<comment type="caution">
    <text evidence="2">The sequence shown here is derived from an EMBL/GenBank/DDBJ whole genome shotgun (WGS) entry which is preliminary data.</text>
</comment>
<name>A0ABD5RL21_9EURY</name>
<proteinExistence type="predicted"/>
<sequence>MTLQTDVALGLLQLVALSIPPIAVLIKMLRSADDLPWKLRKLSFGLAIASVLSFIGTGAAAVLFLMGQATIPTTLVLAMGLAVFGLVPFALFTGVLYVEHKRSFA</sequence>
<keyword evidence="1" id="KW-0812">Transmembrane</keyword>
<feature type="transmembrane region" description="Helical" evidence="1">
    <location>
        <begin position="6"/>
        <end position="26"/>
    </location>
</feature>
<feature type="transmembrane region" description="Helical" evidence="1">
    <location>
        <begin position="75"/>
        <end position="98"/>
    </location>
</feature>
<evidence type="ECO:0000313" key="2">
    <source>
        <dbReference type="EMBL" id="MFC5971005.1"/>
    </source>
</evidence>
<evidence type="ECO:0008006" key="4">
    <source>
        <dbReference type="Google" id="ProtNLM"/>
    </source>
</evidence>